<dbReference type="PRINTS" id="PR00069">
    <property type="entry name" value="ALDKETRDTASE"/>
</dbReference>
<feature type="binding site" evidence="5">
    <location>
        <position position="110"/>
    </location>
    <ligand>
        <name>substrate</name>
    </ligand>
</feature>
<evidence type="ECO:0000259" key="7">
    <source>
        <dbReference type="Pfam" id="PF00248"/>
    </source>
</evidence>
<dbReference type="AlphaFoldDB" id="A0A8T1MS42"/>
<feature type="site" description="Lowers pKa of active site Tyr" evidence="6">
    <location>
        <position position="77"/>
    </location>
</feature>
<name>A0A8T1MS42_CLOSI</name>
<keyword evidence="3" id="KW-0560">Oxidoreductase</keyword>
<evidence type="ECO:0000313" key="9">
    <source>
        <dbReference type="Proteomes" id="UP000286415"/>
    </source>
</evidence>
<dbReference type="InterPro" id="IPR020471">
    <property type="entry name" value="AKR"/>
</dbReference>
<sequence length="322" mass="35698">MESIKLGNGHSIPTVGFGTWSITEAAAETAVREAVDVGYRHFDCAHFYQNEKAVGRALQSALQNGKIQRESIFVTSKLWHTHHRPELVVGACRLSLQDLQLDYLDLYLVHGPVSLMPGDELMPMGPDGLALYDYVELEATWKAMEELVSLGLVKSIGISNFTQSQIDRICRCARIQPVVLQIESHLGFLNQDLINHATAMSLHVTAYAPLGAPGTRSAMDNLFDLPVVKEMSAKYGKTPAQILLRHCIQRGLSVIPKTVTAARMRENLEVFDFHLLPEEMSKMSAASPNIRRFVGAPLKGHPEYPFGQATDFHPSMKPVTTH</sequence>
<dbReference type="InterPro" id="IPR023210">
    <property type="entry name" value="NADP_OxRdtase_dom"/>
</dbReference>
<evidence type="ECO:0000313" key="8">
    <source>
        <dbReference type="EMBL" id="KAG5451829.1"/>
    </source>
</evidence>
<comment type="similarity">
    <text evidence="1">Belongs to the aldo/keto reductase family.</text>
</comment>
<dbReference type="PROSITE" id="PS00798">
    <property type="entry name" value="ALDOKETO_REDUCTASE_1"/>
    <property type="match status" value="1"/>
</dbReference>
<organism evidence="8 9">
    <name type="scientific">Clonorchis sinensis</name>
    <name type="common">Chinese liver fluke</name>
    <dbReference type="NCBI Taxonomy" id="79923"/>
    <lineage>
        <taxon>Eukaryota</taxon>
        <taxon>Metazoa</taxon>
        <taxon>Spiralia</taxon>
        <taxon>Lophotrochozoa</taxon>
        <taxon>Platyhelminthes</taxon>
        <taxon>Trematoda</taxon>
        <taxon>Digenea</taxon>
        <taxon>Opisthorchiida</taxon>
        <taxon>Opisthorchiata</taxon>
        <taxon>Opisthorchiidae</taxon>
        <taxon>Clonorchis</taxon>
    </lineage>
</organism>
<protein>
    <submittedName>
        <fullName evidence="8">Alcohol dehydrogenase [NADP(+)]</fullName>
    </submittedName>
</protein>
<dbReference type="SUPFAM" id="SSF51430">
    <property type="entry name" value="NAD(P)-linked oxidoreductase"/>
    <property type="match status" value="1"/>
</dbReference>
<reference evidence="8 9" key="2">
    <citation type="journal article" date="2021" name="Genomics">
        <title>High-quality reference genome for Clonorchis sinensis.</title>
        <authorList>
            <person name="Young N.D."/>
            <person name="Stroehlein A.J."/>
            <person name="Kinkar L."/>
            <person name="Wang T."/>
            <person name="Sohn W.M."/>
            <person name="Chang B.C.H."/>
            <person name="Kaur P."/>
            <person name="Weisz D."/>
            <person name="Dudchenko O."/>
            <person name="Aiden E.L."/>
            <person name="Korhonen P.K."/>
            <person name="Gasser R.B."/>
        </authorList>
    </citation>
    <scope>NUCLEOTIDE SEQUENCE [LARGE SCALE GENOMIC DNA]</scope>
    <source>
        <strain evidence="8">Cs-k2</strain>
    </source>
</reference>
<dbReference type="GO" id="GO:0016491">
    <property type="term" value="F:oxidoreductase activity"/>
    <property type="evidence" value="ECO:0007669"/>
    <property type="project" value="UniProtKB-KW"/>
</dbReference>
<evidence type="ECO:0000256" key="3">
    <source>
        <dbReference type="ARBA" id="ARBA00023002"/>
    </source>
</evidence>
<dbReference type="InterPro" id="IPR018170">
    <property type="entry name" value="Aldo/ket_reductase_CS"/>
</dbReference>
<dbReference type="PANTHER" id="PTHR11732">
    <property type="entry name" value="ALDO/KETO REDUCTASE"/>
    <property type="match status" value="1"/>
</dbReference>
<keyword evidence="9" id="KW-1185">Reference proteome</keyword>
<gene>
    <name evidence="8" type="ORF">CSKR_103915</name>
</gene>
<dbReference type="PROSITE" id="PS00062">
    <property type="entry name" value="ALDOKETO_REDUCTASE_2"/>
    <property type="match status" value="1"/>
</dbReference>
<comment type="caution">
    <text evidence="8">The sequence shown here is derived from an EMBL/GenBank/DDBJ whole genome shotgun (WGS) entry which is preliminary data.</text>
</comment>
<reference evidence="8 9" key="1">
    <citation type="journal article" date="2018" name="Biotechnol. Adv.">
        <title>Improved genomic resources and new bioinformatic workflow for the carcinogenic parasite Clonorchis sinensis: Biotechnological implications.</title>
        <authorList>
            <person name="Wang D."/>
            <person name="Korhonen P.K."/>
            <person name="Gasser R.B."/>
            <person name="Young N.D."/>
        </authorList>
    </citation>
    <scope>NUCLEOTIDE SEQUENCE [LARGE SCALE GENOMIC DNA]</scope>
    <source>
        <strain evidence="8">Cs-k2</strain>
    </source>
</reference>
<evidence type="ECO:0000256" key="1">
    <source>
        <dbReference type="ARBA" id="ARBA00007905"/>
    </source>
</evidence>
<feature type="domain" description="NADP-dependent oxidoreductase" evidence="7">
    <location>
        <begin position="15"/>
        <end position="285"/>
    </location>
</feature>
<feature type="active site" description="Proton donor" evidence="4">
    <location>
        <position position="48"/>
    </location>
</feature>
<dbReference type="EMBL" id="NIRI02000042">
    <property type="protein sequence ID" value="KAG5451829.1"/>
    <property type="molecule type" value="Genomic_DNA"/>
</dbReference>
<keyword evidence="2" id="KW-0521">NADP</keyword>
<dbReference type="OrthoDB" id="416253at2759"/>
<dbReference type="FunFam" id="3.20.20.100:FF:000006">
    <property type="entry name" value="Aldo-keto reductase family 1 member A1"/>
    <property type="match status" value="1"/>
</dbReference>
<evidence type="ECO:0000256" key="4">
    <source>
        <dbReference type="PIRSR" id="PIRSR000097-1"/>
    </source>
</evidence>
<proteinExistence type="inferred from homology"/>
<dbReference type="PIRSF" id="PIRSF000097">
    <property type="entry name" value="AKR"/>
    <property type="match status" value="1"/>
</dbReference>
<accession>A0A8T1MS42</accession>
<evidence type="ECO:0000256" key="6">
    <source>
        <dbReference type="PIRSR" id="PIRSR000097-3"/>
    </source>
</evidence>
<evidence type="ECO:0000256" key="2">
    <source>
        <dbReference type="ARBA" id="ARBA00022857"/>
    </source>
</evidence>
<dbReference type="Proteomes" id="UP000286415">
    <property type="component" value="Unassembled WGS sequence"/>
</dbReference>
<dbReference type="Gene3D" id="3.20.20.100">
    <property type="entry name" value="NADP-dependent oxidoreductase domain"/>
    <property type="match status" value="1"/>
</dbReference>
<dbReference type="Pfam" id="PF00248">
    <property type="entry name" value="Aldo_ket_red"/>
    <property type="match status" value="1"/>
</dbReference>
<dbReference type="PROSITE" id="PS00063">
    <property type="entry name" value="ALDOKETO_REDUCTASE_3"/>
    <property type="match status" value="1"/>
</dbReference>
<dbReference type="InterPro" id="IPR036812">
    <property type="entry name" value="NAD(P)_OxRdtase_dom_sf"/>
</dbReference>
<evidence type="ECO:0000256" key="5">
    <source>
        <dbReference type="PIRSR" id="PIRSR000097-2"/>
    </source>
</evidence>